<accession>A0A9X6RPR3</accession>
<dbReference type="Proteomes" id="UP000192578">
    <property type="component" value="Unassembled WGS sequence"/>
</dbReference>
<dbReference type="AlphaFoldDB" id="A0A9X6RPR3"/>
<comment type="caution">
    <text evidence="1">The sequence shown here is derived from an EMBL/GenBank/DDBJ whole genome shotgun (WGS) entry which is preliminary data.</text>
</comment>
<sequence>MLLFIKFNVWQQARIARHFATKSQNGSHILLRGFPLRALQLAATREPEETTRWQNWPGRACSDLGDTHTHSHTLISCSTPARRKRGTQTTAQRRVGLLRLHARESACDRLTKRTPIPMRR</sequence>
<reference evidence="2" key="1">
    <citation type="submission" date="2017-01" db="EMBL/GenBank/DDBJ databases">
        <title>Comparative genomics of anhydrobiosis in the tardigrade Hypsibius dujardini.</title>
        <authorList>
            <person name="Yoshida Y."/>
            <person name="Koutsovoulos G."/>
            <person name="Laetsch D."/>
            <person name="Stevens L."/>
            <person name="Kumar S."/>
            <person name="Horikawa D."/>
            <person name="Ishino K."/>
            <person name="Komine S."/>
            <person name="Tomita M."/>
            <person name="Blaxter M."/>
            <person name="Arakawa K."/>
        </authorList>
    </citation>
    <scope>NUCLEOTIDE SEQUENCE [LARGE SCALE GENOMIC DNA]</scope>
    <source>
        <strain evidence="2">Z151</strain>
    </source>
</reference>
<dbReference type="EMBL" id="MTYJ01000729">
    <property type="protein sequence ID" value="OWA55387.1"/>
    <property type="molecule type" value="Genomic_DNA"/>
</dbReference>
<name>A0A9X6RPR3_HYPEX</name>
<proteinExistence type="predicted"/>
<protein>
    <submittedName>
        <fullName evidence="1">Uncharacterized protein</fullName>
    </submittedName>
</protein>
<organism evidence="1 2">
    <name type="scientific">Hypsibius exemplaris</name>
    <name type="common">Freshwater tardigrade</name>
    <dbReference type="NCBI Taxonomy" id="2072580"/>
    <lineage>
        <taxon>Eukaryota</taxon>
        <taxon>Metazoa</taxon>
        <taxon>Ecdysozoa</taxon>
        <taxon>Tardigrada</taxon>
        <taxon>Eutardigrada</taxon>
        <taxon>Parachela</taxon>
        <taxon>Hypsibioidea</taxon>
        <taxon>Hypsibiidae</taxon>
        <taxon>Hypsibius</taxon>
    </lineage>
</organism>
<keyword evidence="2" id="KW-1185">Reference proteome</keyword>
<gene>
    <name evidence="1" type="ORF">BV898_19771</name>
</gene>
<evidence type="ECO:0000313" key="1">
    <source>
        <dbReference type="EMBL" id="OWA55387.1"/>
    </source>
</evidence>
<evidence type="ECO:0000313" key="2">
    <source>
        <dbReference type="Proteomes" id="UP000192578"/>
    </source>
</evidence>